<keyword evidence="4" id="KW-0067">ATP-binding</keyword>
<dbReference type="PANTHER" id="PTHR43790">
    <property type="entry name" value="CARBOHYDRATE TRANSPORT ATP-BINDING PROTEIN MG119-RELATED"/>
    <property type="match status" value="1"/>
</dbReference>
<dbReference type="AlphaFoldDB" id="X1LFJ7"/>
<organism evidence="5">
    <name type="scientific">marine sediment metagenome</name>
    <dbReference type="NCBI Taxonomy" id="412755"/>
    <lineage>
        <taxon>unclassified sequences</taxon>
        <taxon>metagenomes</taxon>
        <taxon>ecological metagenomes</taxon>
    </lineage>
</organism>
<reference evidence="5" key="1">
    <citation type="journal article" date="2014" name="Front. Microbiol.">
        <title>High frequency of phylogenetically diverse reductive dehalogenase-homologous genes in deep subseafloor sedimentary metagenomes.</title>
        <authorList>
            <person name="Kawai M."/>
            <person name="Futagami T."/>
            <person name="Toyoda A."/>
            <person name="Takaki Y."/>
            <person name="Nishi S."/>
            <person name="Hori S."/>
            <person name="Arai W."/>
            <person name="Tsubouchi T."/>
            <person name="Morono Y."/>
            <person name="Uchiyama I."/>
            <person name="Ito T."/>
            <person name="Fujiyama A."/>
            <person name="Inagaki F."/>
            <person name="Takami H."/>
        </authorList>
    </citation>
    <scope>NUCLEOTIDE SEQUENCE</scope>
    <source>
        <strain evidence="5">Expedition CK06-06</strain>
    </source>
</reference>
<name>X1LFJ7_9ZZZZ</name>
<evidence type="ECO:0000256" key="4">
    <source>
        <dbReference type="ARBA" id="ARBA00022840"/>
    </source>
</evidence>
<sequence length="89" mass="9626">MENYQIAAPSDETAAKLLSGGNIQRVVLARELSGNPRLIIAAHPTYGLDVGATEQVRQVLLAQREQGAAILLISEDLEEVMTLSDRILV</sequence>
<dbReference type="InterPro" id="IPR050107">
    <property type="entry name" value="ABC_carbohydrate_import_ATPase"/>
</dbReference>
<dbReference type="SUPFAM" id="SSF52540">
    <property type="entry name" value="P-loop containing nucleoside triphosphate hydrolases"/>
    <property type="match status" value="1"/>
</dbReference>
<gene>
    <name evidence="5" type="ORF">S06H3_19253</name>
</gene>
<keyword evidence="3" id="KW-0547">Nucleotide-binding</keyword>
<dbReference type="InterPro" id="IPR027417">
    <property type="entry name" value="P-loop_NTPase"/>
</dbReference>
<evidence type="ECO:0008006" key="6">
    <source>
        <dbReference type="Google" id="ProtNLM"/>
    </source>
</evidence>
<dbReference type="Gene3D" id="3.40.50.300">
    <property type="entry name" value="P-loop containing nucleotide triphosphate hydrolases"/>
    <property type="match status" value="1"/>
</dbReference>
<evidence type="ECO:0000313" key="5">
    <source>
        <dbReference type="EMBL" id="GAI04621.1"/>
    </source>
</evidence>
<proteinExistence type="predicted"/>
<evidence type="ECO:0000256" key="2">
    <source>
        <dbReference type="ARBA" id="ARBA00022737"/>
    </source>
</evidence>
<evidence type="ECO:0000256" key="1">
    <source>
        <dbReference type="ARBA" id="ARBA00022448"/>
    </source>
</evidence>
<feature type="non-terminal residue" evidence="5">
    <location>
        <position position="89"/>
    </location>
</feature>
<keyword evidence="2" id="KW-0677">Repeat</keyword>
<dbReference type="EMBL" id="BARV01009838">
    <property type="protein sequence ID" value="GAI04621.1"/>
    <property type="molecule type" value="Genomic_DNA"/>
</dbReference>
<comment type="caution">
    <text evidence="5">The sequence shown here is derived from an EMBL/GenBank/DDBJ whole genome shotgun (WGS) entry which is preliminary data.</text>
</comment>
<dbReference type="PANTHER" id="PTHR43790:SF9">
    <property type="entry name" value="GALACTOFURANOSE TRANSPORTER ATP-BINDING PROTEIN YTFR"/>
    <property type="match status" value="1"/>
</dbReference>
<evidence type="ECO:0000256" key="3">
    <source>
        <dbReference type="ARBA" id="ARBA00022741"/>
    </source>
</evidence>
<accession>X1LFJ7</accession>
<protein>
    <recommendedName>
        <fullName evidence="6">ABC transporter domain-containing protein</fullName>
    </recommendedName>
</protein>
<dbReference type="GO" id="GO:0005524">
    <property type="term" value="F:ATP binding"/>
    <property type="evidence" value="ECO:0007669"/>
    <property type="project" value="UniProtKB-KW"/>
</dbReference>
<keyword evidence="1" id="KW-0813">Transport</keyword>